<feature type="binding site" evidence="7">
    <location>
        <position position="55"/>
    </location>
    <ligand>
        <name>S-adenosyl-L-methionine</name>
        <dbReference type="ChEBI" id="CHEBI:59789"/>
    </ligand>
</feature>
<evidence type="ECO:0000256" key="2">
    <source>
        <dbReference type="ARBA" id="ARBA00003015"/>
    </source>
</evidence>
<evidence type="ECO:0000313" key="9">
    <source>
        <dbReference type="Proteomes" id="UP000824200"/>
    </source>
</evidence>
<dbReference type="NCBIfam" id="TIGR00091">
    <property type="entry name" value="tRNA (guanosine(46)-N7)-methyltransferase TrmB"/>
    <property type="match status" value="1"/>
</dbReference>
<comment type="similarity">
    <text evidence="7">Belongs to the class I-like SAM-binding methyltransferase superfamily. TrmB family.</text>
</comment>
<dbReference type="Pfam" id="PF02390">
    <property type="entry name" value="Methyltransf_4"/>
    <property type="match status" value="1"/>
</dbReference>
<dbReference type="HAMAP" id="MF_01057">
    <property type="entry name" value="tRNA_methyltr_TrmB"/>
    <property type="match status" value="1"/>
</dbReference>
<dbReference type="AlphaFoldDB" id="A0A9D1E330"/>
<dbReference type="SUPFAM" id="SSF53335">
    <property type="entry name" value="S-adenosyl-L-methionine-dependent methyltransferases"/>
    <property type="match status" value="1"/>
</dbReference>
<gene>
    <name evidence="7 8" type="primary">trmB</name>
    <name evidence="8" type="ORF">IAC95_00670</name>
</gene>
<evidence type="ECO:0000256" key="1">
    <source>
        <dbReference type="ARBA" id="ARBA00000142"/>
    </source>
</evidence>
<dbReference type="CDD" id="cd02440">
    <property type="entry name" value="AdoMet_MTases"/>
    <property type="match status" value="1"/>
</dbReference>
<comment type="caution">
    <text evidence="7">Lacks conserved residue(s) required for the propagation of feature annotation.</text>
</comment>
<keyword evidence="6 7" id="KW-0819">tRNA processing</keyword>
<dbReference type="Proteomes" id="UP000824200">
    <property type="component" value="Unassembled WGS sequence"/>
</dbReference>
<dbReference type="EC" id="2.1.1.33" evidence="7"/>
<dbReference type="GO" id="GO:0043527">
    <property type="term" value="C:tRNA methyltransferase complex"/>
    <property type="evidence" value="ECO:0007669"/>
    <property type="project" value="TreeGrafter"/>
</dbReference>
<feature type="binding site" evidence="7">
    <location>
        <position position="80"/>
    </location>
    <ligand>
        <name>S-adenosyl-L-methionine</name>
        <dbReference type="ChEBI" id="CHEBI:59789"/>
    </ligand>
</feature>
<comment type="function">
    <text evidence="2 7">Catalyzes the formation of N(7)-methylguanine at position 46 (m7G46) in tRNA.</text>
</comment>
<evidence type="ECO:0000256" key="4">
    <source>
        <dbReference type="ARBA" id="ARBA00022679"/>
    </source>
</evidence>
<keyword evidence="4 7" id="KW-0808">Transferase</keyword>
<evidence type="ECO:0000313" key="8">
    <source>
        <dbReference type="EMBL" id="HIR65394.1"/>
    </source>
</evidence>
<dbReference type="InterPro" id="IPR003358">
    <property type="entry name" value="tRNA_(Gua-N-7)_MeTrfase_Trmb"/>
</dbReference>
<sequence length="225" mass="26007">MRMRHKKHLDERLERCKSVLLDREKEDFYSLNAQQRNFVADLKATFGNDNPVVLEIGCGKGNFAITCAKRFPQLNFVAVEKLSNVIVVACEQAIASKTENLRFLNCSAENLLCFLPQHSISEIVLNFSCPFPKKTYANRRLTHAAFLEKYKLLLTENGFIRQKTDDIDFFEFSLEQYRKSGFTVSDITYDLHSEQTENIVTEYESKFVQMGKKICACTARMVRQC</sequence>
<proteinExistence type="inferred from homology"/>
<feature type="binding site" evidence="7">
    <location>
        <position position="133"/>
    </location>
    <ligand>
        <name>substrate</name>
    </ligand>
</feature>
<evidence type="ECO:0000256" key="5">
    <source>
        <dbReference type="ARBA" id="ARBA00022691"/>
    </source>
</evidence>
<dbReference type="NCBIfam" id="NF001080">
    <property type="entry name" value="PRK00121.2-2"/>
    <property type="match status" value="1"/>
</dbReference>
<evidence type="ECO:0000256" key="3">
    <source>
        <dbReference type="ARBA" id="ARBA00022603"/>
    </source>
</evidence>
<organism evidence="8 9">
    <name type="scientific">Candidatus Fimimonas gallinarum</name>
    <dbReference type="NCBI Taxonomy" id="2840821"/>
    <lineage>
        <taxon>Bacteria</taxon>
        <taxon>Pseudomonadati</taxon>
        <taxon>Myxococcota</taxon>
        <taxon>Myxococcia</taxon>
        <taxon>Myxococcales</taxon>
        <taxon>Cystobacterineae</taxon>
        <taxon>Myxococcaceae</taxon>
        <taxon>Myxococcaceae incertae sedis</taxon>
        <taxon>Candidatus Fimimonas</taxon>
    </lineage>
</organism>
<dbReference type="InterPro" id="IPR029063">
    <property type="entry name" value="SAM-dependent_MTases_sf"/>
</dbReference>
<keyword evidence="5 7" id="KW-0949">S-adenosyl-L-methionine</keyword>
<evidence type="ECO:0000256" key="7">
    <source>
        <dbReference type="HAMAP-Rule" id="MF_01057"/>
    </source>
</evidence>
<dbReference type="PROSITE" id="PS51625">
    <property type="entry name" value="SAM_MT_TRMB"/>
    <property type="match status" value="1"/>
</dbReference>
<reference evidence="8" key="2">
    <citation type="journal article" date="2021" name="PeerJ">
        <title>Extensive microbial diversity within the chicken gut microbiome revealed by metagenomics and culture.</title>
        <authorList>
            <person name="Gilroy R."/>
            <person name="Ravi A."/>
            <person name="Getino M."/>
            <person name="Pursley I."/>
            <person name="Horton D.L."/>
            <person name="Alikhan N.F."/>
            <person name="Baker D."/>
            <person name="Gharbi K."/>
            <person name="Hall N."/>
            <person name="Watson M."/>
            <person name="Adriaenssens E.M."/>
            <person name="Foster-Nyarko E."/>
            <person name="Jarju S."/>
            <person name="Secka A."/>
            <person name="Antonio M."/>
            <person name="Oren A."/>
            <person name="Chaudhuri R.R."/>
            <person name="La Ragione R."/>
            <person name="Hildebrand F."/>
            <person name="Pallen M.J."/>
        </authorList>
    </citation>
    <scope>NUCLEOTIDE SEQUENCE</scope>
    <source>
        <strain evidence="8">CHK121-14286</strain>
    </source>
</reference>
<comment type="caution">
    <text evidence="8">The sequence shown here is derived from an EMBL/GenBank/DDBJ whole genome shotgun (WGS) entry which is preliminary data.</text>
</comment>
<dbReference type="PANTHER" id="PTHR23417">
    <property type="entry name" value="3-DEOXY-D-MANNO-OCTULOSONIC-ACID TRANSFERASE/TRNA GUANINE-N 7 - -METHYLTRANSFERASE"/>
    <property type="match status" value="1"/>
</dbReference>
<comment type="catalytic activity">
    <reaction evidence="1 7">
        <text>guanosine(46) in tRNA + S-adenosyl-L-methionine = N(7)-methylguanosine(46) in tRNA + S-adenosyl-L-homocysteine</text>
        <dbReference type="Rhea" id="RHEA:42708"/>
        <dbReference type="Rhea" id="RHEA-COMP:10188"/>
        <dbReference type="Rhea" id="RHEA-COMP:10189"/>
        <dbReference type="ChEBI" id="CHEBI:57856"/>
        <dbReference type="ChEBI" id="CHEBI:59789"/>
        <dbReference type="ChEBI" id="CHEBI:74269"/>
        <dbReference type="ChEBI" id="CHEBI:74480"/>
        <dbReference type="EC" id="2.1.1.33"/>
    </reaction>
</comment>
<dbReference type="GO" id="GO:0008176">
    <property type="term" value="F:tRNA (guanine(46)-N7)-methyltransferase activity"/>
    <property type="evidence" value="ECO:0007669"/>
    <property type="project" value="UniProtKB-UniRule"/>
</dbReference>
<feature type="binding site" evidence="7">
    <location>
        <begin position="201"/>
        <end position="204"/>
    </location>
    <ligand>
        <name>substrate</name>
    </ligand>
</feature>
<dbReference type="EMBL" id="DVHL01000007">
    <property type="protein sequence ID" value="HIR65394.1"/>
    <property type="molecule type" value="Genomic_DNA"/>
</dbReference>
<protein>
    <recommendedName>
        <fullName evidence="7">tRNA (guanine-N(7)-)-methyltransferase</fullName>
        <ecNumber evidence="7">2.1.1.33</ecNumber>
    </recommendedName>
    <alternativeName>
        <fullName evidence="7">tRNA (guanine(46)-N(7))-methyltransferase</fullName>
    </alternativeName>
    <alternativeName>
        <fullName evidence="7">tRNA(m7G46)-methyltransferase</fullName>
    </alternativeName>
</protein>
<name>A0A9D1E330_9BACT</name>
<dbReference type="PANTHER" id="PTHR23417:SF14">
    <property type="entry name" value="PENTACOTRIPEPTIDE-REPEAT REGION OF PRORP DOMAIN-CONTAINING PROTEIN"/>
    <property type="match status" value="1"/>
</dbReference>
<comment type="pathway">
    <text evidence="7">tRNA modification; N(7)-methylguanine-tRNA biosynthesis.</text>
</comment>
<accession>A0A9D1E330</accession>
<keyword evidence="3 7" id="KW-0489">Methyltransferase</keyword>
<dbReference type="Gene3D" id="3.40.50.150">
    <property type="entry name" value="Vaccinia Virus protein VP39"/>
    <property type="match status" value="1"/>
</dbReference>
<dbReference type="InterPro" id="IPR055361">
    <property type="entry name" value="tRNA_methyltr_TrmB_bact"/>
</dbReference>
<feature type="binding site" evidence="7">
    <location>
        <position position="165"/>
    </location>
    <ligand>
        <name>substrate</name>
    </ligand>
</feature>
<reference evidence="8" key="1">
    <citation type="submission" date="2020-10" db="EMBL/GenBank/DDBJ databases">
        <authorList>
            <person name="Gilroy R."/>
        </authorList>
    </citation>
    <scope>NUCLEOTIDE SEQUENCE</scope>
    <source>
        <strain evidence="8">CHK121-14286</strain>
    </source>
</reference>
<evidence type="ECO:0000256" key="6">
    <source>
        <dbReference type="ARBA" id="ARBA00022694"/>
    </source>
</evidence>